<reference evidence="1" key="1">
    <citation type="submission" date="2022-07" db="EMBL/GenBank/DDBJ databases">
        <authorList>
            <person name="Trinca V."/>
            <person name="Uliana J.V.C."/>
            <person name="Torres T.T."/>
            <person name="Ward R.J."/>
            <person name="Monesi N."/>
        </authorList>
    </citation>
    <scope>NUCLEOTIDE SEQUENCE</scope>
    <source>
        <strain evidence="1">HSMRA1968</strain>
        <tissue evidence="1">Whole embryos</tissue>
    </source>
</reference>
<name>A0A9Q0SAF3_9DIPT</name>
<dbReference type="PANTHER" id="PTHR33198">
    <property type="entry name" value="ANK_REP_REGION DOMAIN-CONTAINING PROTEIN-RELATED"/>
    <property type="match status" value="1"/>
</dbReference>
<proteinExistence type="predicted"/>
<dbReference type="PANTHER" id="PTHR33198:SF20">
    <property type="entry name" value="RETROTRANSPOSON GAG DOMAIN-CONTAINING PROTEIN"/>
    <property type="match status" value="1"/>
</dbReference>
<evidence type="ECO:0000313" key="2">
    <source>
        <dbReference type="Proteomes" id="UP001151699"/>
    </source>
</evidence>
<feature type="non-terminal residue" evidence="1">
    <location>
        <position position="275"/>
    </location>
</feature>
<comment type="caution">
    <text evidence="1">The sequence shown here is derived from an EMBL/GenBank/DDBJ whole genome shotgun (WGS) entry which is preliminary data.</text>
</comment>
<evidence type="ECO:0000313" key="1">
    <source>
        <dbReference type="EMBL" id="KAJ6649630.1"/>
    </source>
</evidence>
<dbReference type="AlphaFoldDB" id="A0A9Q0SAF3"/>
<gene>
    <name evidence="1" type="ORF">Bhyg_04868</name>
</gene>
<dbReference type="OrthoDB" id="8195376at2759"/>
<protein>
    <recommendedName>
        <fullName evidence="3">Retrotransposon gag domain-containing protein</fullName>
    </recommendedName>
</protein>
<keyword evidence="2" id="KW-1185">Reference proteome</keyword>
<sequence>MDDDSVIFIDDSYWEENSEEEMESTFKLPESLVSEGSMDHNWKIFKRDFQIYLTASEKNKKSPEVQAAIFLNMVGDFGRQLHSNFNMTAKDSSDIVKLMEQFEEFCAPKKNVVYERFKLNQRCQKEGENFDSFLTDIQKLIRTCEYGEEEKNALRDRIVIGIRDSRLQEKLLAIEDITSEKAITLCRAAELAKSQAKEVQGKNNAPPIRVGIDAVMENKVKKCGNGEGFDLGSLSIGSVGEKKLSRRSWYEPIVIEKVPVTVKVDTGADVQIVLI</sequence>
<accession>A0A9Q0SAF3</accession>
<evidence type="ECO:0008006" key="3">
    <source>
        <dbReference type="Google" id="ProtNLM"/>
    </source>
</evidence>
<dbReference type="EMBL" id="WJQU01000001">
    <property type="protein sequence ID" value="KAJ6649630.1"/>
    <property type="molecule type" value="Genomic_DNA"/>
</dbReference>
<organism evidence="1 2">
    <name type="scientific">Pseudolycoriella hygida</name>
    <dbReference type="NCBI Taxonomy" id="35572"/>
    <lineage>
        <taxon>Eukaryota</taxon>
        <taxon>Metazoa</taxon>
        <taxon>Ecdysozoa</taxon>
        <taxon>Arthropoda</taxon>
        <taxon>Hexapoda</taxon>
        <taxon>Insecta</taxon>
        <taxon>Pterygota</taxon>
        <taxon>Neoptera</taxon>
        <taxon>Endopterygota</taxon>
        <taxon>Diptera</taxon>
        <taxon>Nematocera</taxon>
        <taxon>Sciaroidea</taxon>
        <taxon>Sciaridae</taxon>
        <taxon>Pseudolycoriella</taxon>
    </lineage>
</organism>
<dbReference type="Proteomes" id="UP001151699">
    <property type="component" value="Chromosome A"/>
</dbReference>